<evidence type="ECO:0000256" key="7">
    <source>
        <dbReference type="PROSITE-ProRule" id="PRU00591"/>
    </source>
</evidence>
<feature type="active site" description="Nucleophile" evidence="8">
    <location>
        <position position="783"/>
    </location>
</feature>
<comment type="pathway">
    <text evidence="1 8">Cell wall biogenesis; peptidoglycan biosynthesis.</text>
</comment>
<dbReference type="InterPro" id="IPR038063">
    <property type="entry name" value="Transpep_catalytic_dom"/>
</dbReference>
<evidence type="ECO:0000256" key="3">
    <source>
        <dbReference type="ARBA" id="ARBA00022737"/>
    </source>
</evidence>
<evidence type="ECO:0000256" key="9">
    <source>
        <dbReference type="SAM" id="MobiDB-lite"/>
    </source>
</evidence>
<proteinExistence type="predicted"/>
<keyword evidence="5 8" id="KW-0573">Peptidoglycan synthesis</keyword>
<feature type="compositionally biased region" description="Polar residues" evidence="9">
    <location>
        <begin position="83"/>
        <end position="93"/>
    </location>
</feature>
<dbReference type="Gene3D" id="2.40.440.10">
    <property type="entry name" value="L,D-transpeptidase catalytic domain-like"/>
    <property type="match status" value="1"/>
</dbReference>
<dbReference type="Pfam" id="PF03734">
    <property type="entry name" value="YkuD"/>
    <property type="match status" value="1"/>
</dbReference>
<feature type="repeat" description="Cell wall-binding" evidence="7">
    <location>
        <begin position="583"/>
        <end position="602"/>
    </location>
</feature>
<sequence length="844" mass="93157">MGLEVPAAALDSGFESGFTSEQAADVQTEDGAEAVQPSEDTEVPADTAAAEEQQVQESQDKEEHTDSENSGESTDGFFDGFTSGETVEENGSTAPVDGFEAVPEGTLDGTQEVQADNSDGVFDWKEWEQTADGFKLRKKKSAVSAAAEAQNVAGSDEIQAFDEVQENGEAAGTESVEAEGTTAQAEYYTAADGIVEITTRNEAGAVHTGSYLFDANGFLVTGIKTLAGTESANGAVGEFYFTASDSAQAYTEYNGQGAALVPWKTTLGQMKKDYWLWNKESRNFHYYGADGKALTTAQLDEAAKANNTYTGYYKINDEYYCLDENGTPRTGDVTLTVNGVAAQYYFQPAETDQEIPGKMYRDGWKSFAGTAGEQWKYYDSGELDSSKIGQLMVHGVIVTDLDGHKDAENSYLIDKNGYLLKKTMKKATDGKYYLTDKNGCIYKNRIVTYKKKQYYVTETGARATWKKVWHRCPGAGNRMYYFGSTAGRIVKKTGWQKVTTSKGKFYGWFLFNKKGNHYANTLRNGYYFKADGRLASGVTVINGKSYFFKPSTSNTRNGQMVKNEMFVYKKKTYFADSKGVLRKSGWQKIDGNWYYFKNMSLVKNAFVKKGKKYGYVDATGKFTTGWVVVDNSQNLVRYINPDKKGFVQNESKWIDGKLYYFDKNGYRINDVTNIYKSGYTVEVDRVNGVMTIYADANRTIPVKTIRVSVGNPGTDTPTGRYKLTRYSRWQALMGPSWGQYGTHVDGAGQGGIFVHSIACGSANSYNLPVSAYLKLGSPASHGCIRTCVADAKWVYENCNGSTIYIFDGTYKSDEVFKGPLGRRAITPLRGIKNGGYYDPTDPAA</sequence>
<accession>A0ABX2H617</accession>
<dbReference type="InterPro" id="IPR018337">
    <property type="entry name" value="Cell_wall/Cho-bd_repeat"/>
</dbReference>
<dbReference type="CDD" id="cd16913">
    <property type="entry name" value="YkuD_like"/>
    <property type="match status" value="1"/>
</dbReference>
<dbReference type="Gene3D" id="2.10.270.10">
    <property type="entry name" value="Cholin Binding"/>
    <property type="match status" value="4"/>
</dbReference>
<evidence type="ECO:0000256" key="8">
    <source>
        <dbReference type="PROSITE-ProRule" id="PRU01373"/>
    </source>
</evidence>
<evidence type="ECO:0000313" key="11">
    <source>
        <dbReference type="EMBL" id="NSG85252.1"/>
    </source>
</evidence>
<reference evidence="11 12" key="1">
    <citation type="journal article" date="2020" name="Cell Host Microbe">
        <title>Functional and Genomic Variation between Human-Derived Isolates of Lachnospiraceae Reveals Inter- and Intra-Species Diversity.</title>
        <authorList>
            <person name="Sorbara M.T."/>
            <person name="Littmann E.R."/>
            <person name="Fontana E."/>
            <person name="Moody T.U."/>
            <person name="Kohout C.E."/>
            <person name="Gjonbalaj M."/>
            <person name="Eaton V."/>
            <person name="Seok R."/>
            <person name="Leiner I.M."/>
            <person name="Pamer E.G."/>
        </authorList>
    </citation>
    <scope>NUCLEOTIDE SEQUENCE [LARGE SCALE GENOMIC DNA]</scope>
    <source>
        <strain evidence="11 12">MSK.17.74</strain>
    </source>
</reference>
<dbReference type="SUPFAM" id="SSF69360">
    <property type="entry name" value="Cell wall binding repeat"/>
    <property type="match status" value="3"/>
</dbReference>
<feature type="region of interest" description="Disordered" evidence="9">
    <location>
        <begin position="1"/>
        <end position="104"/>
    </location>
</feature>
<dbReference type="Proteomes" id="UP001644719">
    <property type="component" value="Unassembled WGS sequence"/>
</dbReference>
<keyword evidence="3" id="KW-0677">Repeat</keyword>
<feature type="active site" description="Proton donor/acceptor" evidence="8">
    <location>
        <position position="755"/>
    </location>
</feature>
<evidence type="ECO:0000256" key="2">
    <source>
        <dbReference type="ARBA" id="ARBA00022679"/>
    </source>
</evidence>
<protein>
    <submittedName>
        <fullName evidence="11">L,D-transpeptidase family protein</fullName>
    </submittedName>
</protein>
<keyword evidence="12" id="KW-1185">Reference proteome</keyword>
<evidence type="ECO:0000259" key="10">
    <source>
        <dbReference type="PROSITE" id="PS52029"/>
    </source>
</evidence>
<evidence type="ECO:0000256" key="1">
    <source>
        <dbReference type="ARBA" id="ARBA00004752"/>
    </source>
</evidence>
<feature type="domain" description="L,D-TPase catalytic" evidence="10">
    <location>
        <begin position="679"/>
        <end position="806"/>
    </location>
</feature>
<dbReference type="PROSITE" id="PS51170">
    <property type="entry name" value="CW"/>
    <property type="match status" value="1"/>
</dbReference>
<evidence type="ECO:0000256" key="4">
    <source>
        <dbReference type="ARBA" id="ARBA00022960"/>
    </source>
</evidence>
<gene>
    <name evidence="11" type="ORF">G5B17_07365</name>
</gene>
<dbReference type="InterPro" id="IPR005490">
    <property type="entry name" value="LD_TPept_cat_dom"/>
</dbReference>
<feature type="compositionally biased region" description="Basic and acidic residues" evidence="9">
    <location>
        <begin position="58"/>
        <end position="67"/>
    </location>
</feature>
<organism evidence="11 12">
    <name type="scientific">Blautia faecis</name>
    <dbReference type="NCBI Taxonomy" id="871665"/>
    <lineage>
        <taxon>Bacteria</taxon>
        <taxon>Bacillati</taxon>
        <taxon>Bacillota</taxon>
        <taxon>Clostridia</taxon>
        <taxon>Lachnospirales</taxon>
        <taxon>Lachnospiraceae</taxon>
        <taxon>Blautia</taxon>
    </lineage>
</organism>
<keyword evidence="2" id="KW-0808">Transferase</keyword>
<dbReference type="PROSITE" id="PS52029">
    <property type="entry name" value="LD_TPASE"/>
    <property type="match status" value="1"/>
</dbReference>
<evidence type="ECO:0000256" key="5">
    <source>
        <dbReference type="ARBA" id="ARBA00022984"/>
    </source>
</evidence>
<dbReference type="EMBL" id="JAAITS010000016">
    <property type="protein sequence ID" value="NSG85252.1"/>
    <property type="molecule type" value="Genomic_DNA"/>
</dbReference>
<evidence type="ECO:0000256" key="6">
    <source>
        <dbReference type="ARBA" id="ARBA00023316"/>
    </source>
</evidence>
<comment type="caution">
    <text evidence="11">The sequence shown here is derived from an EMBL/GenBank/DDBJ whole genome shotgun (WGS) entry which is preliminary data.</text>
</comment>
<feature type="compositionally biased region" description="Low complexity" evidence="9">
    <location>
        <begin position="48"/>
        <end position="57"/>
    </location>
</feature>
<keyword evidence="4 8" id="KW-0133">Cell shape</keyword>
<name>A0ABX2H617_9FIRM</name>
<evidence type="ECO:0000313" key="12">
    <source>
        <dbReference type="Proteomes" id="UP001644719"/>
    </source>
</evidence>
<dbReference type="SUPFAM" id="SSF141523">
    <property type="entry name" value="L,D-transpeptidase catalytic domain-like"/>
    <property type="match status" value="1"/>
</dbReference>
<keyword evidence="6 8" id="KW-0961">Cell wall biogenesis/degradation</keyword>